<feature type="transmembrane region" description="Helical" evidence="2">
    <location>
        <begin position="133"/>
        <end position="155"/>
    </location>
</feature>
<organism evidence="3 4">
    <name type="scientific">Allomyces macrogynus (strain ATCC 38327)</name>
    <name type="common">Allomyces javanicus var. macrogynus</name>
    <dbReference type="NCBI Taxonomy" id="578462"/>
    <lineage>
        <taxon>Eukaryota</taxon>
        <taxon>Fungi</taxon>
        <taxon>Fungi incertae sedis</taxon>
        <taxon>Blastocladiomycota</taxon>
        <taxon>Blastocladiomycetes</taxon>
        <taxon>Blastocladiales</taxon>
        <taxon>Blastocladiaceae</taxon>
        <taxon>Allomyces</taxon>
    </lineage>
</organism>
<reference evidence="4" key="2">
    <citation type="submission" date="2009-11" db="EMBL/GenBank/DDBJ databases">
        <title>The Genome Sequence of Allomyces macrogynus strain ATCC 38327.</title>
        <authorList>
            <consortium name="The Broad Institute Genome Sequencing Platform"/>
            <person name="Russ C."/>
            <person name="Cuomo C."/>
            <person name="Shea T."/>
            <person name="Young S.K."/>
            <person name="Zeng Q."/>
            <person name="Koehrsen M."/>
            <person name="Haas B."/>
            <person name="Borodovsky M."/>
            <person name="Guigo R."/>
            <person name="Alvarado L."/>
            <person name="Berlin A."/>
            <person name="Borenstein D."/>
            <person name="Chen Z."/>
            <person name="Engels R."/>
            <person name="Freedman E."/>
            <person name="Gellesch M."/>
            <person name="Goldberg J."/>
            <person name="Griggs A."/>
            <person name="Gujja S."/>
            <person name="Heiman D."/>
            <person name="Hepburn T."/>
            <person name="Howarth C."/>
            <person name="Jen D."/>
            <person name="Larson L."/>
            <person name="Lewis B."/>
            <person name="Mehta T."/>
            <person name="Park D."/>
            <person name="Pearson M."/>
            <person name="Roberts A."/>
            <person name="Saif S."/>
            <person name="Shenoy N."/>
            <person name="Sisk P."/>
            <person name="Stolte C."/>
            <person name="Sykes S."/>
            <person name="Walk T."/>
            <person name="White J."/>
            <person name="Yandava C."/>
            <person name="Burger G."/>
            <person name="Gray M.W."/>
            <person name="Holland P.W.H."/>
            <person name="King N."/>
            <person name="Lang F.B.F."/>
            <person name="Roger A.J."/>
            <person name="Ruiz-Trillo I."/>
            <person name="Lander E."/>
            <person name="Nusbaum C."/>
        </authorList>
    </citation>
    <scope>NUCLEOTIDE SEQUENCE [LARGE SCALE GENOMIC DNA]</scope>
    <source>
        <strain evidence="4">ATCC 38327</strain>
    </source>
</reference>
<evidence type="ECO:0000256" key="1">
    <source>
        <dbReference type="SAM" id="MobiDB-lite"/>
    </source>
</evidence>
<proteinExistence type="predicted"/>
<feature type="region of interest" description="Disordered" evidence="1">
    <location>
        <begin position="281"/>
        <end position="360"/>
    </location>
</feature>
<feature type="compositionally biased region" description="Gly residues" evidence="1">
    <location>
        <begin position="343"/>
        <end position="353"/>
    </location>
</feature>
<evidence type="ECO:0000313" key="3">
    <source>
        <dbReference type="EMBL" id="KNE70127.1"/>
    </source>
</evidence>
<name>A0A0L0T5V2_ALLM3</name>
<dbReference type="AlphaFoldDB" id="A0A0L0T5V2"/>
<feature type="transmembrane region" description="Helical" evidence="2">
    <location>
        <begin position="249"/>
        <end position="268"/>
    </location>
</feature>
<keyword evidence="2" id="KW-0812">Transmembrane</keyword>
<dbReference type="VEuPathDB" id="FungiDB:AMAG_15103"/>
<evidence type="ECO:0000313" key="4">
    <source>
        <dbReference type="Proteomes" id="UP000054350"/>
    </source>
</evidence>
<dbReference type="Proteomes" id="UP000054350">
    <property type="component" value="Unassembled WGS sequence"/>
</dbReference>
<keyword evidence="4" id="KW-1185">Reference proteome</keyword>
<protein>
    <submittedName>
        <fullName evidence="3">Uncharacterized protein</fullName>
    </submittedName>
</protein>
<accession>A0A0L0T5V2</accession>
<dbReference type="OrthoDB" id="5596302at2759"/>
<feature type="transmembrane region" description="Helical" evidence="2">
    <location>
        <begin position="219"/>
        <end position="237"/>
    </location>
</feature>
<keyword evidence="2" id="KW-1133">Transmembrane helix</keyword>
<gene>
    <name evidence="3" type="ORF">AMAG_15103</name>
</gene>
<sequence length="360" mass="35540">MWPLTSRARTRTAVAATPTPLQPVTAPSSAPLPARTTALAPSPPPLQASTPAHLPPASLDRRPPATRALAPVDPGDDSDGSSVTPGVVHSAVRTASDAADHLRADATSPTAGAGAIAATVPLPGLTGRVLHPLVISAHVIECLCALFAVLVAVTIRNPPSNLTSAATLAANATAASLLPSLLTTDAYSWPLALAGGALSAAGLYAAVARAARLNVHVGAIAPLAAYAAAQAMLLNGINDEDKWWEGHPPGMVSLIVAWRAVVIAVAGVHARKVQVATKLGVVPKPPTPVPGAAAAEDASATEGAPATGDEAAPEDRPAGSGRNGAEVEVSPPPPAVAREDVGAGRGRASGGAADGASAPA</sequence>
<evidence type="ECO:0000256" key="2">
    <source>
        <dbReference type="SAM" id="Phobius"/>
    </source>
</evidence>
<feature type="compositionally biased region" description="Low complexity" evidence="1">
    <location>
        <begin position="29"/>
        <end position="40"/>
    </location>
</feature>
<dbReference type="EMBL" id="GG745364">
    <property type="protein sequence ID" value="KNE70127.1"/>
    <property type="molecule type" value="Genomic_DNA"/>
</dbReference>
<feature type="transmembrane region" description="Helical" evidence="2">
    <location>
        <begin position="187"/>
        <end position="207"/>
    </location>
</feature>
<keyword evidence="2" id="KW-0472">Membrane</keyword>
<feature type="region of interest" description="Disordered" evidence="1">
    <location>
        <begin position="1"/>
        <end position="86"/>
    </location>
</feature>
<reference evidence="3 4" key="1">
    <citation type="submission" date="2009-11" db="EMBL/GenBank/DDBJ databases">
        <title>Annotation of Allomyces macrogynus ATCC 38327.</title>
        <authorList>
            <consortium name="The Broad Institute Genome Sequencing Platform"/>
            <person name="Russ C."/>
            <person name="Cuomo C."/>
            <person name="Burger G."/>
            <person name="Gray M.W."/>
            <person name="Holland P.W.H."/>
            <person name="King N."/>
            <person name="Lang F.B.F."/>
            <person name="Roger A.J."/>
            <person name="Ruiz-Trillo I."/>
            <person name="Young S.K."/>
            <person name="Zeng Q."/>
            <person name="Gargeya S."/>
            <person name="Fitzgerald M."/>
            <person name="Haas B."/>
            <person name="Abouelleil A."/>
            <person name="Alvarado L."/>
            <person name="Arachchi H.M."/>
            <person name="Berlin A."/>
            <person name="Chapman S.B."/>
            <person name="Gearin G."/>
            <person name="Goldberg J."/>
            <person name="Griggs A."/>
            <person name="Gujja S."/>
            <person name="Hansen M."/>
            <person name="Heiman D."/>
            <person name="Howarth C."/>
            <person name="Larimer J."/>
            <person name="Lui A."/>
            <person name="MacDonald P.J.P."/>
            <person name="McCowen C."/>
            <person name="Montmayeur A."/>
            <person name="Murphy C."/>
            <person name="Neiman D."/>
            <person name="Pearson M."/>
            <person name="Priest M."/>
            <person name="Roberts A."/>
            <person name="Saif S."/>
            <person name="Shea T."/>
            <person name="Sisk P."/>
            <person name="Stolte C."/>
            <person name="Sykes S."/>
            <person name="Wortman J."/>
            <person name="Nusbaum C."/>
            <person name="Birren B."/>
        </authorList>
    </citation>
    <scope>NUCLEOTIDE SEQUENCE [LARGE SCALE GENOMIC DNA]</scope>
    <source>
        <strain evidence="3 4">ATCC 38327</strain>
    </source>
</reference>
<feature type="compositionally biased region" description="Low complexity" evidence="1">
    <location>
        <begin position="290"/>
        <end position="306"/>
    </location>
</feature>